<dbReference type="EMBL" id="JBHUCO010000031">
    <property type="protein sequence ID" value="MFD1521221.1"/>
    <property type="molecule type" value="Genomic_DNA"/>
</dbReference>
<gene>
    <name evidence="4" type="ORF">ACFSJD_27225</name>
</gene>
<evidence type="ECO:0000259" key="3">
    <source>
        <dbReference type="Pfam" id="PF00496"/>
    </source>
</evidence>
<dbReference type="InterPro" id="IPR030678">
    <property type="entry name" value="Peptide/Ni-bd"/>
</dbReference>
<feature type="signal peptide" evidence="2">
    <location>
        <begin position="1"/>
        <end position="21"/>
    </location>
</feature>
<evidence type="ECO:0000256" key="1">
    <source>
        <dbReference type="ARBA" id="ARBA00022729"/>
    </source>
</evidence>
<organism evidence="4 5">
    <name type="scientific">Pseudonocardia yunnanensis</name>
    <dbReference type="NCBI Taxonomy" id="58107"/>
    <lineage>
        <taxon>Bacteria</taxon>
        <taxon>Bacillati</taxon>
        <taxon>Actinomycetota</taxon>
        <taxon>Actinomycetes</taxon>
        <taxon>Pseudonocardiales</taxon>
        <taxon>Pseudonocardiaceae</taxon>
        <taxon>Pseudonocardia</taxon>
    </lineage>
</organism>
<dbReference type="PIRSF" id="PIRSF002741">
    <property type="entry name" value="MppA"/>
    <property type="match status" value="1"/>
</dbReference>
<dbReference type="Pfam" id="PF00496">
    <property type="entry name" value="SBP_bac_5"/>
    <property type="match status" value="1"/>
</dbReference>
<accession>A0ABW4F082</accession>
<name>A0ABW4F082_9PSEU</name>
<protein>
    <submittedName>
        <fullName evidence="4">ABC transporter substrate-binding protein</fullName>
    </submittedName>
</protein>
<sequence length="535" mass="58854">MRLRTRILGLVTVALALPALAACGAVGANDRSTIPANEKVKELDPYGGDLAAEGTPRRGGTLIIGNDREIVSFDPTVSNANLASTAVYDMLLKMAPDGTVKPYLAQSMETPDNGLTWRMGLRPGVQFSDGTPVDADAVIVNTQRHIDKVASPAHSFAETIASMRAVDPTTVEFTLKSPLGDFPVYFAQPFSATLGMLVSPTALKNGTDIGKQPVGTGPFVLESWQRDNRMRLTRNPHYWQQGMPYLDGIEIRPLSDTETRYATMQNGDVDMINGGYNAEVVRAFANPNLKVYFGPGNSGTYFVFNFTHPPFDDLRMRKAVMETLDLDAASASLYMGQRVPTDSLFREGSPYHTQQASDIFPKQNLEDAKKLVQEYVADGGDPSFSYTTSTSQVTQGEFVQAQMAKAGMKVTPRYYDLAQFTTEVLQGGNFELTSSVTPMDYPFPAVSRTFRSDGSANYGKYKNPRVDALIDDAAATTDPAKRTSAYQQIERILNEDVVLGWMTSSYLSTITKPDVRGIDRYITRDLFFANIWLDR</sequence>
<evidence type="ECO:0000313" key="4">
    <source>
        <dbReference type="EMBL" id="MFD1521221.1"/>
    </source>
</evidence>
<comment type="caution">
    <text evidence="4">The sequence shown here is derived from an EMBL/GenBank/DDBJ whole genome shotgun (WGS) entry which is preliminary data.</text>
</comment>
<dbReference type="PANTHER" id="PTHR30290">
    <property type="entry name" value="PERIPLASMIC BINDING COMPONENT OF ABC TRANSPORTER"/>
    <property type="match status" value="1"/>
</dbReference>
<dbReference type="CDD" id="cd00995">
    <property type="entry name" value="PBP2_NikA_DppA_OppA_like"/>
    <property type="match status" value="1"/>
</dbReference>
<keyword evidence="1 2" id="KW-0732">Signal</keyword>
<feature type="domain" description="Solute-binding protein family 5" evidence="3">
    <location>
        <begin position="99"/>
        <end position="445"/>
    </location>
</feature>
<dbReference type="Gene3D" id="3.10.105.10">
    <property type="entry name" value="Dipeptide-binding Protein, Domain 3"/>
    <property type="match status" value="1"/>
</dbReference>
<reference evidence="5" key="1">
    <citation type="journal article" date="2019" name="Int. J. Syst. Evol. Microbiol.">
        <title>The Global Catalogue of Microorganisms (GCM) 10K type strain sequencing project: providing services to taxonomists for standard genome sequencing and annotation.</title>
        <authorList>
            <consortium name="The Broad Institute Genomics Platform"/>
            <consortium name="The Broad Institute Genome Sequencing Center for Infectious Disease"/>
            <person name="Wu L."/>
            <person name="Ma J."/>
        </authorList>
    </citation>
    <scope>NUCLEOTIDE SEQUENCE [LARGE SCALE GENOMIC DNA]</scope>
    <source>
        <strain evidence="5">CCM 7043</strain>
    </source>
</reference>
<feature type="chain" id="PRO_5046519093" evidence="2">
    <location>
        <begin position="22"/>
        <end position="535"/>
    </location>
</feature>
<dbReference type="RefSeq" id="WP_344722072.1">
    <property type="nucleotide sequence ID" value="NZ_BAAAUS010000008.1"/>
</dbReference>
<dbReference type="InterPro" id="IPR039424">
    <property type="entry name" value="SBP_5"/>
</dbReference>
<dbReference type="PROSITE" id="PS51257">
    <property type="entry name" value="PROKAR_LIPOPROTEIN"/>
    <property type="match status" value="1"/>
</dbReference>
<dbReference type="PANTHER" id="PTHR30290:SF38">
    <property type="entry name" value="D,D-DIPEPTIDE-BINDING PERIPLASMIC PROTEIN DDPA-RELATED"/>
    <property type="match status" value="1"/>
</dbReference>
<keyword evidence="5" id="KW-1185">Reference proteome</keyword>
<evidence type="ECO:0000313" key="5">
    <source>
        <dbReference type="Proteomes" id="UP001597114"/>
    </source>
</evidence>
<dbReference type="Gene3D" id="3.40.190.10">
    <property type="entry name" value="Periplasmic binding protein-like II"/>
    <property type="match status" value="1"/>
</dbReference>
<dbReference type="Proteomes" id="UP001597114">
    <property type="component" value="Unassembled WGS sequence"/>
</dbReference>
<dbReference type="SUPFAM" id="SSF53850">
    <property type="entry name" value="Periplasmic binding protein-like II"/>
    <property type="match status" value="1"/>
</dbReference>
<evidence type="ECO:0000256" key="2">
    <source>
        <dbReference type="SAM" id="SignalP"/>
    </source>
</evidence>
<proteinExistence type="predicted"/>
<dbReference type="InterPro" id="IPR000914">
    <property type="entry name" value="SBP_5_dom"/>
</dbReference>